<evidence type="ECO:0000259" key="4">
    <source>
        <dbReference type="Pfam" id="PF25876"/>
    </source>
</evidence>
<dbReference type="Proteomes" id="UP000248330">
    <property type="component" value="Unassembled WGS sequence"/>
</dbReference>
<evidence type="ECO:0000256" key="3">
    <source>
        <dbReference type="SAM" id="Phobius"/>
    </source>
</evidence>
<feature type="domain" description="CusB-like beta-barrel" evidence="6">
    <location>
        <begin position="253"/>
        <end position="326"/>
    </location>
</feature>
<dbReference type="Pfam" id="PF25954">
    <property type="entry name" value="Beta-barrel_RND_2"/>
    <property type="match status" value="1"/>
</dbReference>
<dbReference type="Gene3D" id="2.40.50.100">
    <property type="match status" value="1"/>
</dbReference>
<organism evidence="7 8">
    <name type="scientific">Sinimarinibacterium flocculans</name>
    <dbReference type="NCBI Taxonomy" id="985250"/>
    <lineage>
        <taxon>Bacteria</taxon>
        <taxon>Pseudomonadati</taxon>
        <taxon>Pseudomonadota</taxon>
        <taxon>Gammaproteobacteria</taxon>
        <taxon>Nevskiales</taxon>
        <taxon>Nevskiaceae</taxon>
        <taxon>Sinimarinibacterium</taxon>
    </lineage>
</organism>
<feature type="transmembrane region" description="Helical" evidence="3">
    <location>
        <begin position="28"/>
        <end position="46"/>
    </location>
</feature>
<proteinExistence type="inferred from homology"/>
<keyword evidence="2" id="KW-0175">Coiled coil</keyword>
<dbReference type="SUPFAM" id="SSF111369">
    <property type="entry name" value="HlyD-like secretion proteins"/>
    <property type="match status" value="1"/>
</dbReference>
<feature type="domain" description="Multidrug resistance protein MdtA-like alpha-helical hairpin" evidence="4">
    <location>
        <begin position="130"/>
        <end position="189"/>
    </location>
</feature>
<sequence>MNDTSNLLGQLKIDKTARQSARPGGARWLLAGLGLLLIAAIVWLLFLRDGAPTIRTTTVRSAPTGAAAAASVLDASGYVVARRQATVSSKLTGKVVEVLVEEGMRVEDGQVLARIDDINARAQLALAESQLAAARAQLAEVRVQLAEARRQLQRSRSLAERKLVSEAALDTAQAEVDALEARLASTESQVVVAERGVLVQQRNLEDTVVRAPFAGVITVKNAQPGEMISPLSAGGDGTRTGIGTLVDMESLEIEVDVNENFINRVQPGQPVAARLNAYPDWEIPAEVVAVIPTADRSKATVTVRVGFLQKDPRILPEMGVRVAFRESEPAQAAEQRPAGVLVDADAIQVNGDTGVVFVVRDDTLERRAVRVAGKTASGVRVASGLAAGDVLAVGDQAGFSDGMAVSIEP</sequence>
<keyword evidence="3" id="KW-0472">Membrane</keyword>
<comment type="similarity">
    <text evidence="1">Belongs to the membrane fusion protein (MFP) (TC 8.A.1) family.</text>
</comment>
<reference evidence="7 8" key="1">
    <citation type="submission" date="2018-04" db="EMBL/GenBank/DDBJ databases">
        <title>Genomic Encyclopedia of Type Strains, Phase IV (KMG-IV): sequencing the most valuable type-strain genomes for metagenomic binning, comparative biology and taxonomic classification.</title>
        <authorList>
            <person name="Goeker M."/>
        </authorList>
    </citation>
    <scope>NUCLEOTIDE SEQUENCE [LARGE SCALE GENOMIC DNA]</scope>
    <source>
        <strain evidence="7 8">DSM 104150</strain>
    </source>
</reference>
<gene>
    <name evidence="7" type="ORF">C8D93_105127</name>
</gene>
<feature type="coiled-coil region" evidence="2">
    <location>
        <begin position="124"/>
        <end position="189"/>
    </location>
</feature>
<dbReference type="NCBIfam" id="TIGR01730">
    <property type="entry name" value="RND_mfp"/>
    <property type="match status" value="1"/>
</dbReference>
<dbReference type="Gene3D" id="1.10.287.470">
    <property type="entry name" value="Helix hairpin bin"/>
    <property type="match status" value="1"/>
</dbReference>
<dbReference type="Gene3D" id="2.40.30.170">
    <property type="match status" value="1"/>
</dbReference>
<dbReference type="InterPro" id="IPR058624">
    <property type="entry name" value="MdtA-like_HH"/>
</dbReference>
<dbReference type="GO" id="GO:0015562">
    <property type="term" value="F:efflux transmembrane transporter activity"/>
    <property type="evidence" value="ECO:0007669"/>
    <property type="project" value="TreeGrafter"/>
</dbReference>
<dbReference type="InterPro" id="IPR058625">
    <property type="entry name" value="MdtA-like_BSH"/>
</dbReference>
<dbReference type="Gene3D" id="2.40.420.20">
    <property type="match status" value="1"/>
</dbReference>
<evidence type="ECO:0000256" key="2">
    <source>
        <dbReference type="SAM" id="Coils"/>
    </source>
</evidence>
<dbReference type="InterPro" id="IPR058792">
    <property type="entry name" value="Beta-barrel_RND_2"/>
</dbReference>
<dbReference type="GO" id="GO:1990281">
    <property type="term" value="C:efflux pump complex"/>
    <property type="evidence" value="ECO:0007669"/>
    <property type="project" value="TreeGrafter"/>
</dbReference>
<keyword evidence="3" id="KW-0812">Transmembrane</keyword>
<dbReference type="Pfam" id="PF25876">
    <property type="entry name" value="HH_MFP_RND"/>
    <property type="match status" value="1"/>
</dbReference>
<dbReference type="AlphaFoldDB" id="A0A318ECX3"/>
<dbReference type="RefSeq" id="WP_110265245.1">
    <property type="nucleotide sequence ID" value="NZ_CAWNXA010000005.1"/>
</dbReference>
<dbReference type="InterPro" id="IPR006143">
    <property type="entry name" value="RND_pump_MFP"/>
</dbReference>
<protein>
    <submittedName>
        <fullName evidence="7">RND family efflux transporter MFP subunit</fullName>
    </submittedName>
</protein>
<evidence type="ECO:0000313" key="8">
    <source>
        <dbReference type="Proteomes" id="UP000248330"/>
    </source>
</evidence>
<evidence type="ECO:0000259" key="6">
    <source>
        <dbReference type="Pfam" id="PF25954"/>
    </source>
</evidence>
<dbReference type="EMBL" id="QICN01000005">
    <property type="protein sequence ID" value="PXV67771.1"/>
    <property type="molecule type" value="Genomic_DNA"/>
</dbReference>
<comment type="caution">
    <text evidence="7">The sequence shown here is derived from an EMBL/GenBank/DDBJ whole genome shotgun (WGS) entry which is preliminary data.</text>
</comment>
<dbReference type="PANTHER" id="PTHR30469">
    <property type="entry name" value="MULTIDRUG RESISTANCE PROTEIN MDTA"/>
    <property type="match status" value="1"/>
</dbReference>
<evidence type="ECO:0000259" key="5">
    <source>
        <dbReference type="Pfam" id="PF25917"/>
    </source>
</evidence>
<keyword evidence="8" id="KW-1185">Reference proteome</keyword>
<dbReference type="PANTHER" id="PTHR30469:SF38">
    <property type="entry name" value="HLYD FAMILY SECRETION PROTEIN"/>
    <property type="match status" value="1"/>
</dbReference>
<feature type="domain" description="Multidrug resistance protein MdtA-like barrel-sandwich hybrid" evidence="5">
    <location>
        <begin position="83"/>
        <end position="229"/>
    </location>
</feature>
<name>A0A318ECX3_9GAMM</name>
<evidence type="ECO:0000313" key="7">
    <source>
        <dbReference type="EMBL" id="PXV67771.1"/>
    </source>
</evidence>
<dbReference type="Pfam" id="PF25917">
    <property type="entry name" value="BSH_RND"/>
    <property type="match status" value="1"/>
</dbReference>
<evidence type="ECO:0000256" key="1">
    <source>
        <dbReference type="ARBA" id="ARBA00009477"/>
    </source>
</evidence>
<dbReference type="OrthoDB" id="9789643at2"/>
<keyword evidence="3" id="KW-1133">Transmembrane helix</keyword>
<accession>A0A318ECX3</accession>